<dbReference type="InterPro" id="IPR001763">
    <property type="entry name" value="Rhodanese-like_dom"/>
</dbReference>
<gene>
    <name evidence="1" type="primary">trhO</name>
    <name evidence="3" type="ORF">BGC07_02440</name>
</gene>
<protein>
    <recommendedName>
        <fullName evidence="1">tRNA uridine(34) hydroxylase</fullName>
        <ecNumber evidence="1">1.14.-.-</ecNumber>
    </recommendedName>
    <alternativeName>
        <fullName evidence="1">tRNA hydroxylation protein O</fullName>
    </alternativeName>
</protein>
<dbReference type="Pfam" id="PF00581">
    <property type="entry name" value="Rhodanese"/>
    <property type="match status" value="1"/>
</dbReference>
<dbReference type="EC" id="1.14.-.-" evidence="1"/>
<proteinExistence type="inferred from homology"/>
<dbReference type="Gene3D" id="3.40.250.10">
    <property type="entry name" value="Rhodanese-like domain"/>
    <property type="match status" value="1"/>
</dbReference>
<evidence type="ECO:0000313" key="3">
    <source>
        <dbReference type="EMBL" id="ODN42025.1"/>
    </source>
</evidence>
<dbReference type="InterPro" id="IPR040503">
    <property type="entry name" value="TRHO_N"/>
</dbReference>
<dbReference type="SMART" id="SM00450">
    <property type="entry name" value="RHOD"/>
    <property type="match status" value="1"/>
</dbReference>
<comment type="similarity">
    <text evidence="1">Belongs to the TrhO family.</text>
</comment>
<dbReference type="InterPro" id="IPR036873">
    <property type="entry name" value="Rhodanese-like_dom_sf"/>
</dbReference>
<organism evidence="3 4">
    <name type="scientific">Piscirickettsia litoralis</name>
    <dbReference type="NCBI Taxonomy" id="1891921"/>
    <lineage>
        <taxon>Bacteria</taxon>
        <taxon>Pseudomonadati</taxon>
        <taxon>Pseudomonadota</taxon>
        <taxon>Gammaproteobacteria</taxon>
        <taxon>Thiotrichales</taxon>
        <taxon>Piscirickettsiaceae</taxon>
        <taxon>Piscirickettsia</taxon>
    </lineage>
</organism>
<comment type="catalytic activity">
    <reaction evidence="1">
        <text>uridine(34) in tRNA + AH2 + O2 = 5-hydroxyuridine(34) in tRNA + A + H2O</text>
        <dbReference type="Rhea" id="RHEA:64224"/>
        <dbReference type="Rhea" id="RHEA-COMP:11727"/>
        <dbReference type="Rhea" id="RHEA-COMP:13381"/>
        <dbReference type="ChEBI" id="CHEBI:13193"/>
        <dbReference type="ChEBI" id="CHEBI:15377"/>
        <dbReference type="ChEBI" id="CHEBI:15379"/>
        <dbReference type="ChEBI" id="CHEBI:17499"/>
        <dbReference type="ChEBI" id="CHEBI:65315"/>
        <dbReference type="ChEBI" id="CHEBI:136877"/>
    </reaction>
</comment>
<dbReference type="Proteomes" id="UP000094329">
    <property type="component" value="Unassembled WGS sequence"/>
</dbReference>
<keyword evidence="1" id="KW-0560">Oxidoreductase</keyword>
<dbReference type="PANTHER" id="PTHR43268:SF3">
    <property type="entry name" value="RHODANESE-LIKE DOMAIN-CONTAINING PROTEIN 7-RELATED"/>
    <property type="match status" value="1"/>
</dbReference>
<evidence type="ECO:0000313" key="4">
    <source>
        <dbReference type="Proteomes" id="UP000094329"/>
    </source>
</evidence>
<comment type="caution">
    <text evidence="3">The sequence shown here is derived from an EMBL/GenBank/DDBJ whole genome shotgun (WGS) entry which is preliminary data.</text>
</comment>
<accession>A0ABX3A3L9</accession>
<comment type="function">
    <text evidence="1">Catalyzes oxygen-dependent 5-hydroxyuridine (ho5U) modification at position 34 in tRNAs.</text>
</comment>
<name>A0ABX3A3L9_9GAMM</name>
<dbReference type="PROSITE" id="PS50206">
    <property type="entry name" value="RHODANESE_3"/>
    <property type="match status" value="1"/>
</dbReference>
<feature type="domain" description="Rhodanese" evidence="2">
    <location>
        <begin position="125"/>
        <end position="219"/>
    </location>
</feature>
<dbReference type="HAMAP" id="MF_00469">
    <property type="entry name" value="TrhO"/>
    <property type="match status" value="1"/>
</dbReference>
<dbReference type="RefSeq" id="WP_069311825.1">
    <property type="nucleotide sequence ID" value="NZ_MDTU01000001.1"/>
</dbReference>
<reference evidence="3 4" key="1">
    <citation type="submission" date="2016-08" db="EMBL/GenBank/DDBJ databases">
        <title>Draft genome sequence of Candidatus Piscirickettsia litoralis, from seawater.</title>
        <authorList>
            <person name="Wan X."/>
            <person name="Lee A.J."/>
            <person name="Hou S."/>
            <person name="Donachie S.P."/>
        </authorList>
    </citation>
    <scope>NUCLEOTIDE SEQUENCE [LARGE SCALE GENOMIC DNA]</scope>
    <source>
        <strain evidence="3 4">Y2</strain>
    </source>
</reference>
<keyword evidence="4" id="KW-1185">Reference proteome</keyword>
<dbReference type="EMBL" id="MDTU01000001">
    <property type="protein sequence ID" value="ODN42025.1"/>
    <property type="molecule type" value="Genomic_DNA"/>
</dbReference>
<dbReference type="Pfam" id="PF17773">
    <property type="entry name" value="UPF0176_N"/>
    <property type="match status" value="1"/>
</dbReference>
<dbReference type="PANTHER" id="PTHR43268">
    <property type="entry name" value="THIOSULFATE SULFURTRANSFERASE/RHODANESE-LIKE DOMAIN-CONTAINING PROTEIN 2"/>
    <property type="match status" value="1"/>
</dbReference>
<evidence type="ECO:0000259" key="2">
    <source>
        <dbReference type="PROSITE" id="PS50206"/>
    </source>
</evidence>
<sequence>MNQVVVAAMYKFASLPDYKEIQPKLLEFCKSQDIKGTLLLAQEGINGTVAGSRLAIDNLLSYLRKDSRLSQLEHKESYLEPSAVPFYRMRVKLKKEIVTLGVEGVDPNETVGQYVKPEDWNALISDPDVVVVDTRNDYEYDIGTFKGAENPETETFRDFPEYVEKNLDPKKHKKVAMFCTGGIRCEKSTAFMLKQGFEDVYHLEGGILKYLEKVPKAESLWEGECFVFDNRVSVNHDLEQGRYDQCHGCRYPITAEDKASPLYVQGVSCPHCYDELSDDQKARFAERQHQMELAKTRGHQHIGDSITLAKEIKQQKRKAQIEACQAKQK</sequence>
<dbReference type="SUPFAM" id="SSF52821">
    <property type="entry name" value="Rhodanese/Cell cycle control phosphatase"/>
    <property type="match status" value="1"/>
</dbReference>
<keyword evidence="1" id="KW-0819">tRNA processing</keyword>
<evidence type="ECO:0000256" key="1">
    <source>
        <dbReference type="HAMAP-Rule" id="MF_00469"/>
    </source>
</evidence>
<dbReference type="NCBIfam" id="NF001136">
    <property type="entry name" value="PRK00142.1-4"/>
    <property type="match status" value="1"/>
</dbReference>
<dbReference type="Gene3D" id="3.30.70.100">
    <property type="match status" value="1"/>
</dbReference>
<dbReference type="InterPro" id="IPR020936">
    <property type="entry name" value="TrhO"/>
</dbReference>
<dbReference type="CDD" id="cd01518">
    <property type="entry name" value="RHOD_YceA"/>
    <property type="match status" value="1"/>
</dbReference>